<keyword evidence="4" id="KW-1185">Reference proteome</keyword>
<evidence type="ECO:0000313" key="3">
    <source>
        <dbReference type="EMBL" id="PSK94074.1"/>
    </source>
</evidence>
<dbReference type="InterPro" id="IPR010559">
    <property type="entry name" value="Sig_transdc_His_kin_internal"/>
</dbReference>
<keyword evidence="3" id="KW-0808">Transferase</keyword>
<dbReference type="InterPro" id="IPR036890">
    <property type="entry name" value="HATPase_C_sf"/>
</dbReference>
<dbReference type="AlphaFoldDB" id="A0A2P8DA26"/>
<keyword evidence="3" id="KW-0418">Kinase</keyword>
<feature type="transmembrane region" description="Helical" evidence="1">
    <location>
        <begin position="49"/>
        <end position="68"/>
    </location>
</feature>
<evidence type="ECO:0000259" key="2">
    <source>
        <dbReference type="Pfam" id="PF06580"/>
    </source>
</evidence>
<organism evidence="3 4">
    <name type="scientific">Taibaiella chishuiensis</name>
    <dbReference type="NCBI Taxonomy" id="1434707"/>
    <lineage>
        <taxon>Bacteria</taxon>
        <taxon>Pseudomonadati</taxon>
        <taxon>Bacteroidota</taxon>
        <taxon>Chitinophagia</taxon>
        <taxon>Chitinophagales</taxon>
        <taxon>Chitinophagaceae</taxon>
        <taxon>Taibaiella</taxon>
    </lineage>
</organism>
<dbReference type="Pfam" id="PF06580">
    <property type="entry name" value="His_kinase"/>
    <property type="match status" value="1"/>
</dbReference>
<sequence>MSIKTNQVLIHLLCGIVFLLFPVLSSPDFPHIGMTLHNVNGLREVFTHALLIGFFYLNYAWLVPRFYFRQQYRSFYLLAFLFALFTILLIYGLSQLMGAGRAPYPGPPPMPPPGMHRPLHSNLLRMIFLDYNLYLFVIVFITAILLKTNERWRWLQKEQLQTELAYLKAQINPHFLFNTLNSIYALALEKSDYTATAVVKLSGMMRYLISESGKNFVSLQQELDYIRDYIELQQFRLGETAGISYQASGSARGYEIAPLILITFVENAFKYGVNPEQHSAIGISITIAEDSLTLTVQNNKVTISGAATASGLGIRNAQNRLQMLYADKHRLQIDEDAAQFRVTLELKLI</sequence>
<name>A0A2P8DA26_9BACT</name>
<dbReference type="PANTHER" id="PTHR34220">
    <property type="entry name" value="SENSOR HISTIDINE KINASE YPDA"/>
    <property type="match status" value="1"/>
</dbReference>
<keyword evidence="1" id="KW-1133">Transmembrane helix</keyword>
<evidence type="ECO:0000313" key="4">
    <source>
        <dbReference type="Proteomes" id="UP000240572"/>
    </source>
</evidence>
<proteinExistence type="predicted"/>
<feature type="domain" description="Signal transduction histidine kinase internal region" evidence="2">
    <location>
        <begin position="163"/>
        <end position="239"/>
    </location>
</feature>
<comment type="caution">
    <text evidence="3">The sequence shown here is derived from an EMBL/GenBank/DDBJ whole genome shotgun (WGS) entry which is preliminary data.</text>
</comment>
<evidence type="ECO:0000256" key="1">
    <source>
        <dbReference type="SAM" id="Phobius"/>
    </source>
</evidence>
<dbReference type="EMBL" id="PYGD01000001">
    <property type="protein sequence ID" value="PSK94074.1"/>
    <property type="molecule type" value="Genomic_DNA"/>
</dbReference>
<dbReference type="Gene3D" id="3.30.565.10">
    <property type="entry name" value="Histidine kinase-like ATPase, C-terminal domain"/>
    <property type="match status" value="1"/>
</dbReference>
<reference evidence="3 4" key="1">
    <citation type="submission" date="2018-03" db="EMBL/GenBank/DDBJ databases">
        <title>Genomic Encyclopedia of Type Strains, Phase III (KMG-III): the genomes of soil and plant-associated and newly described type strains.</title>
        <authorList>
            <person name="Whitman W."/>
        </authorList>
    </citation>
    <scope>NUCLEOTIDE SEQUENCE [LARGE SCALE GENOMIC DNA]</scope>
    <source>
        <strain evidence="3 4">CGMCC 1.12700</strain>
    </source>
</reference>
<keyword evidence="1" id="KW-0472">Membrane</keyword>
<dbReference type="GO" id="GO:0000155">
    <property type="term" value="F:phosphorelay sensor kinase activity"/>
    <property type="evidence" value="ECO:0007669"/>
    <property type="project" value="InterPro"/>
</dbReference>
<dbReference type="InterPro" id="IPR050640">
    <property type="entry name" value="Bact_2-comp_sensor_kinase"/>
</dbReference>
<dbReference type="Proteomes" id="UP000240572">
    <property type="component" value="Unassembled WGS sequence"/>
</dbReference>
<feature type="transmembrane region" description="Helical" evidence="1">
    <location>
        <begin position="75"/>
        <end position="94"/>
    </location>
</feature>
<protein>
    <submittedName>
        <fullName evidence="3">Histidine kinase</fullName>
    </submittedName>
</protein>
<accession>A0A2P8DA26</accession>
<keyword evidence="1" id="KW-0812">Transmembrane</keyword>
<dbReference type="RefSeq" id="WP_106520808.1">
    <property type="nucleotide sequence ID" value="NZ_PYGD01000001.1"/>
</dbReference>
<dbReference type="PANTHER" id="PTHR34220:SF7">
    <property type="entry name" value="SENSOR HISTIDINE KINASE YPDA"/>
    <property type="match status" value="1"/>
</dbReference>
<gene>
    <name evidence="3" type="ORF">B0I18_101224</name>
</gene>
<dbReference type="GO" id="GO:0016020">
    <property type="term" value="C:membrane"/>
    <property type="evidence" value="ECO:0007669"/>
    <property type="project" value="InterPro"/>
</dbReference>
<dbReference type="SUPFAM" id="SSF55874">
    <property type="entry name" value="ATPase domain of HSP90 chaperone/DNA topoisomerase II/histidine kinase"/>
    <property type="match status" value="1"/>
</dbReference>
<dbReference type="OrthoDB" id="9792992at2"/>
<feature type="transmembrane region" description="Helical" evidence="1">
    <location>
        <begin position="123"/>
        <end position="146"/>
    </location>
</feature>